<evidence type="ECO:0008006" key="4">
    <source>
        <dbReference type="Google" id="ProtNLM"/>
    </source>
</evidence>
<dbReference type="Proteomes" id="UP000612282">
    <property type="component" value="Unassembled WGS sequence"/>
</dbReference>
<evidence type="ECO:0000256" key="1">
    <source>
        <dbReference type="SAM" id="MobiDB-lite"/>
    </source>
</evidence>
<feature type="compositionally biased region" description="Basic and acidic residues" evidence="1">
    <location>
        <begin position="17"/>
        <end position="32"/>
    </location>
</feature>
<name>A0ABQ3X2L8_9ACTN</name>
<sequence>MLLTLPLMHPAAGVGAEARHHESAQRLHQNDPGRCHRRIAFTVSSGMVPSFECRWFHDGKLTSGDEGSQSHERSRLADRPIASVAAGTGPHGPPAGPERTAPQAV</sequence>
<keyword evidence="3" id="KW-1185">Reference proteome</keyword>
<feature type="compositionally biased region" description="Basic and acidic residues" evidence="1">
    <location>
        <begin position="68"/>
        <end position="78"/>
    </location>
</feature>
<comment type="caution">
    <text evidence="2">The sequence shown here is derived from an EMBL/GenBank/DDBJ whole genome shotgun (WGS) entry which is preliminary data.</text>
</comment>
<accession>A0ABQ3X2L8</accession>
<protein>
    <recommendedName>
        <fullName evidence="4">Ig-like domain-containing protein</fullName>
    </recommendedName>
</protein>
<proteinExistence type="predicted"/>
<evidence type="ECO:0000313" key="2">
    <source>
        <dbReference type="EMBL" id="GID52762.1"/>
    </source>
</evidence>
<organism evidence="2 3">
    <name type="scientific">Actinoplanes couchii</name>
    <dbReference type="NCBI Taxonomy" id="403638"/>
    <lineage>
        <taxon>Bacteria</taxon>
        <taxon>Bacillati</taxon>
        <taxon>Actinomycetota</taxon>
        <taxon>Actinomycetes</taxon>
        <taxon>Micromonosporales</taxon>
        <taxon>Micromonosporaceae</taxon>
        <taxon>Actinoplanes</taxon>
    </lineage>
</organism>
<gene>
    <name evidence="2" type="ORF">Aco03nite_011660</name>
</gene>
<feature type="region of interest" description="Disordered" evidence="1">
    <location>
        <begin position="58"/>
        <end position="105"/>
    </location>
</feature>
<evidence type="ECO:0000313" key="3">
    <source>
        <dbReference type="Proteomes" id="UP000612282"/>
    </source>
</evidence>
<feature type="region of interest" description="Disordered" evidence="1">
    <location>
        <begin position="13"/>
        <end position="32"/>
    </location>
</feature>
<dbReference type="EMBL" id="BOMG01000023">
    <property type="protein sequence ID" value="GID52762.1"/>
    <property type="molecule type" value="Genomic_DNA"/>
</dbReference>
<reference evidence="2 3" key="1">
    <citation type="submission" date="2021-01" db="EMBL/GenBank/DDBJ databases">
        <title>Whole genome shotgun sequence of Actinoplanes couchii NBRC 106145.</title>
        <authorList>
            <person name="Komaki H."/>
            <person name="Tamura T."/>
        </authorList>
    </citation>
    <scope>NUCLEOTIDE SEQUENCE [LARGE SCALE GENOMIC DNA]</scope>
    <source>
        <strain evidence="2 3">NBRC 106145</strain>
    </source>
</reference>